<evidence type="ECO:0000313" key="2">
    <source>
        <dbReference type="EMBL" id="CAL1152807.1"/>
    </source>
</evidence>
<gene>
    <name evidence="1" type="ORF">C1SCF055_LOCUS25628</name>
</gene>
<evidence type="ECO:0000313" key="1">
    <source>
        <dbReference type="EMBL" id="CAI3999432.1"/>
    </source>
</evidence>
<protein>
    <submittedName>
        <fullName evidence="1">Uncharacterized protein</fullName>
    </submittedName>
</protein>
<reference evidence="2" key="2">
    <citation type="submission" date="2024-04" db="EMBL/GenBank/DDBJ databases">
        <authorList>
            <person name="Chen Y."/>
            <person name="Shah S."/>
            <person name="Dougan E. K."/>
            <person name="Thang M."/>
            <person name="Chan C."/>
        </authorList>
    </citation>
    <scope>NUCLEOTIDE SEQUENCE [LARGE SCALE GENOMIC DNA]</scope>
</reference>
<accession>A0A9P1CYL0</accession>
<reference evidence="1" key="1">
    <citation type="submission" date="2022-10" db="EMBL/GenBank/DDBJ databases">
        <authorList>
            <person name="Chen Y."/>
            <person name="Dougan E. K."/>
            <person name="Chan C."/>
            <person name="Rhodes N."/>
            <person name="Thang M."/>
        </authorList>
    </citation>
    <scope>NUCLEOTIDE SEQUENCE</scope>
</reference>
<dbReference type="EMBL" id="CAMXCT030002630">
    <property type="protein sequence ID" value="CAL4786744.1"/>
    <property type="molecule type" value="Genomic_DNA"/>
</dbReference>
<comment type="caution">
    <text evidence="1">The sequence shown here is derived from an EMBL/GenBank/DDBJ whole genome shotgun (WGS) entry which is preliminary data.</text>
</comment>
<dbReference type="EMBL" id="CAMXCT010002630">
    <property type="protein sequence ID" value="CAI3999432.1"/>
    <property type="molecule type" value="Genomic_DNA"/>
</dbReference>
<keyword evidence="3" id="KW-1185">Reference proteome</keyword>
<sequence>MGEVNLVDCLQVGIKNAKGEWEPWGSSKNFMWNEENLKKHGILDPKVMDKHRKLYAWVFDDVQLYETPVVYKHLPGCRSWMTLVMEEDTWPSYADLTLFSATGTFAPEEGVVTLAGHGGGAQWLETWDGARCISANTLGDGACGLHAVFGQTDGCQLKWLKPNERQRVAEALRTVIEAQSGEQARAVQVALWDELAVPAACGNGGPESRLFWRHLLAVSPALCKAIEALVQKADAASRQSAGNHLQLTAVCREFFLSGPKEGVAQPICHAIGGRLRALLRRVAERAAGERLSGRAAAIRQPDTAAASYEQLTEQLFPLVAAYESDALTAQEAVRLQYQLWKSTFFPLAVWSRTTGVYMGLLHKEIAVDVAGWECRSRYWAVGTAQPGSGKSPAVDAIVKCLAGVLSKHHDFAPGHKWDKFHLLEAMAHCAALDKLKVTGGYGTIVAGEGAPLLCPSWPASSTWNQTTHMNLARFLDSANGGSVPWETFVDRKSKKEAAEEELSPDCRSPLERTNVTLVLQQQYSVYLQWWVASEQKNRIGLAQRCLFSFGAAREPGPPSLQLFEQKVVMPVLERIFTAILKTLGPKAPLTPGGPGAIWRVDATEREAFYRYRTDAFPSWDGQLAAGSLKDGFVRFPATVLIWLGCRSGYADVESRKPFRDVCGALAASESYTQMVAALVERGVGVREEAAFAKFLYADLAPATKVFLKVAGVPACSFGLQRSTEVTFWEAPNAHAETPPDAEPPVPKRHRAYKDIVFEGSPPQLINDTKTFLPKAATGKRCHVKKEPCRKHVQREPTPVRFEA</sequence>
<name>A0A9P1CYL0_9DINO</name>
<dbReference type="AlphaFoldDB" id="A0A9P1CYL0"/>
<evidence type="ECO:0000313" key="3">
    <source>
        <dbReference type="Proteomes" id="UP001152797"/>
    </source>
</evidence>
<proteinExistence type="predicted"/>
<organism evidence="1">
    <name type="scientific">Cladocopium goreaui</name>
    <dbReference type="NCBI Taxonomy" id="2562237"/>
    <lineage>
        <taxon>Eukaryota</taxon>
        <taxon>Sar</taxon>
        <taxon>Alveolata</taxon>
        <taxon>Dinophyceae</taxon>
        <taxon>Suessiales</taxon>
        <taxon>Symbiodiniaceae</taxon>
        <taxon>Cladocopium</taxon>
    </lineage>
</organism>
<dbReference type="OrthoDB" id="418700at2759"/>
<dbReference type="Proteomes" id="UP001152797">
    <property type="component" value="Unassembled WGS sequence"/>
</dbReference>
<dbReference type="EMBL" id="CAMXCT020002630">
    <property type="protein sequence ID" value="CAL1152807.1"/>
    <property type="molecule type" value="Genomic_DNA"/>
</dbReference>